<dbReference type="Proteomes" id="UP000271889">
    <property type="component" value="Unassembled WGS sequence"/>
</dbReference>
<dbReference type="SUPFAM" id="SSF54695">
    <property type="entry name" value="POZ domain"/>
    <property type="match status" value="1"/>
</dbReference>
<dbReference type="InterPro" id="IPR011333">
    <property type="entry name" value="SKP1/BTB/POZ_sf"/>
</dbReference>
<proteinExistence type="predicted"/>
<dbReference type="SMART" id="SM00225">
    <property type="entry name" value="BTB"/>
    <property type="match status" value="1"/>
</dbReference>
<dbReference type="PANTHER" id="PTHR11145:SF12">
    <property type="entry name" value="BTB DOMAIN-CONTAINING PROTEIN"/>
    <property type="match status" value="1"/>
</dbReference>
<keyword evidence="3" id="KW-1185">Reference proteome</keyword>
<dbReference type="EMBL" id="UYRV01107071">
    <property type="protein sequence ID" value="VDN23026.1"/>
    <property type="molecule type" value="Genomic_DNA"/>
</dbReference>
<dbReference type="Gene3D" id="3.30.710.10">
    <property type="entry name" value="Potassium Channel Kv1.1, Chain A"/>
    <property type="match status" value="1"/>
</dbReference>
<gene>
    <name evidence="2" type="ORF">CGOC_LOCUS9470</name>
</gene>
<dbReference type="AlphaFoldDB" id="A0A3P7PY42"/>
<evidence type="ECO:0000313" key="3">
    <source>
        <dbReference type="Proteomes" id="UP000271889"/>
    </source>
</evidence>
<dbReference type="Pfam" id="PF02214">
    <property type="entry name" value="BTB_2"/>
    <property type="match status" value="1"/>
</dbReference>
<dbReference type="PANTHER" id="PTHR11145">
    <property type="entry name" value="BTB/POZ DOMAIN-CONTAINING ADAPTER FOR CUL3-MEDIATED RHOA DEGRADATION PROTEIN FAMILY MEMBER"/>
    <property type="match status" value="1"/>
</dbReference>
<dbReference type="GO" id="GO:0051260">
    <property type="term" value="P:protein homooligomerization"/>
    <property type="evidence" value="ECO:0007669"/>
    <property type="project" value="InterPro"/>
</dbReference>
<dbReference type="CDD" id="cd18316">
    <property type="entry name" value="BTB_POZ_KCTD-like"/>
    <property type="match status" value="1"/>
</dbReference>
<sequence>MNNHSECFQSEKDEFSSYSERVRINVGGTIFETSLCTLTRVNDTLLSAMVGRWRNSGELFIDRDPTYFAKILNYLRDSESFYPPEDDEARECLRREAKFYNIPGLVTMCLPDVIGYGDSVQWKISAIDTYWKSFVRFQYYSKRQAKCMACGSNVYGYVGPTTEANGMVMVDGKVMNKVLLINYAEWLPLKHHMKVIKGYVLQLNSTCCRVKWGRDLETHLPKSALRLAKSR</sequence>
<protein>
    <recommendedName>
        <fullName evidence="1">BTB domain-containing protein</fullName>
    </recommendedName>
</protein>
<dbReference type="InterPro" id="IPR003131">
    <property type="entry name" value="T1-type_BTB"/>
</dbReference>
<dbReference type="OrthoDB" id="2414723at2759"/>
<dbReference type="InterPro" id="IPR000210">
    <property type="entry name" value="BTB/POZ_dom"/>
</dbReference>
<accession>A0A3P7PY42</accession>
<evidence type="ECO:0000313" key="2">
    <source>
        <dbReference type="EMBL" id="VDN23026.1"/>
    </source>
</evidence>
<organism evidence="2 3">
    <name type="scientific">Cylicostephanus goldi</name>
    <name type="common">Nematode worm</name>
    <dbReference type="NCBI Taxonomy" id="71465"/>
    <lineage>
        <taxon>Eukaryota</taxon>
        <taxon>Metazoa</taxon>
        <taxon>Ecdysozoa</taxon>
        <taxon>Nematoda</taxon>
        <taxon>Chromadorea</taxon>
        <taxon>Rhabditida</taxon>
        <taxon>Rhabditina</taxon>
        <taxon>Rhabditomorpha</taxon>
        <taxon>Strongyloidea</taxon>
        <taxon>Strongylidae</taxon>
        <taxon>Cylicostephanus</taxon>
    </lineage>
</organism>
<feature type="domain" description="BTB" evidence="1">
    <location>
        <begin position="20"/>
        <end position="117"/>
    </location>
</feature>
<name>A0A3P7PY42_CYLGO</name>
<reference evidence="2 3" key="1">
    <citation type="submission" date="2018-11" db="EMBL/GenBank/DDBJ databases">
        <authorList>
            <consortium name="Pathogen Informatics"/>
        </authorList>
    </citation>
    <scope>NUCLEOTIDE SEQUENCE [LARGE SCALE GENOMIC DNA]</scope>
</reference>
<dbReference type="InterPro" id="IPR045068">
    <property type="entry name" value="BACURD1-3"/>
</dbReference>
<evidence type="ECO:0000259" key="1">
    <source>
        <dbReference type="SMART" id="SM00225"/>
    </source>
</evidence>